<dbReference type="OrthoDB" id="2506088at2759"/>
<evidence type="ECO:0000313" key="2">
    <source>
        <dbReference type="EMBL" id="KAE9392413.1"/>
    </source>
</evidence>
<keyword evidence="3" id="KW-1185">Reference proteome</keyword>
<reference evidence="2" key="1">
    <citation type="journal article" date="2019" name="Environ. Microbiol.">
        <title>Fungal ecological strategies reflected in gene transcription - a case study of two litter decomposers.</title>
        <authorList>
            <person name="Barbi F."/>
            <person name="Kohler A."/>
            <person name="Barry K."/>
            <person name="Baskaran P."/>
            <person name="Daum C."/>
            <person name="Fauchery L."/>
            <person name="Ihrmark K."/>
            <person name="Kuo A."/>
            <person name="LaButti K."/>
            <person name="Lipzen A."/>
            <person name="Morin E."/>
            <person name="Grigoriev I.V."/>
            <person name="Henrissat B."/>
            <person name="Lindahl B."/>
            <person name="Martin F."/>
        </authorList>
    </citation>
    <scope>NUCLEOTIDE SEQUENCE</scope>
    <source>
        <strain evidence="2">JB14</strain>
    </source>
</reference>
<organism evidence="2 3">
    <name type="scientific">Gymnopus androsaceus JB14</name>
    <dbReference type="NCBI Taxonomy" id="1447944"/>
    <lineage>
        <taxon>Eukaryota</taxon>
        <taxon>Fungi</taxon>
        <taxon>Dikarya</taxon>
        <taxon>Basidiomycota</taxon>
        <taxon>Agaricomycotina</taxon>
        <taxon>Agaricomycetes</taxon>
        <taxon>Agaricomycetidae</taxon>
        <taxon>Agaricales</taxon>
        <taxon>Marasmiineae</taxon>
        <taxon>Omphalotaceae</taxon>
        <taxon>Gymnopus</taxon>
    </lineage>
</organism>
<feature type="region of interest" description="Disordered" evidence="1">
    <location>
        <begin position="178"/>
        <end position="197"/>
    </location>
</feature>
<feature type="compositionally biased region" description="Basic and acidic residues" evidence="1">
    <location>
        <begin position="184"/>
        <end position="197"/>
    </location>
</feature>
<dbReference type="Proteomes" id="UP000799118">
    <property type="component" value="Unassembled WGS sequence"/>
</dbReference>
<accession>A0A6A4H3T7</accession>
<protein>
    <submittedName>
        <fullName evidence="2">Uncharacterized protein</fullName>
    </submittedName>
</protein>
<name>A0A6A4H3T7_9AGAR</name>
<gene>
    <name evidence="2" type="ORF">BT96DRAFT_944649</name>
</gene>
<evidence type="ECO:0000256" key="1">
    <source>
        <dbReference type="SAM" id="MobiDB-lite"/>
    </source>
</evidence>
<dbReference type="AlphaFoldDB" id="A0A6A4H3T7"/>
<dbReference type="EMBL" id="ML769596">
    <property type="protein sequence ID" value="KAE9392413.1"/>
    <property type="molecule type" value="Genomic_DNA"/>
</dbReference>
<sequence>MCSVLNNHQAPSRDIALKNGELGRLTHIISGGYWVQNGQTERAGESVIALLHSMPILQRHLGWTPPRQMKPGSVRCPGREKRMLLAVQGCCPVGSWVIVHCKDRHFIAQIIEILHSSKGNQTLDLVTLHEFTLSEALHHYYEMPVLHKPERHHLVVNSETIQFIINVQHDCRAAGCSATGSTRQRQERMESGQELMH</sequence>
<evidence type="ECO:0000313" key="3">
    <source>
        <dbReference type="Proteomes" id="UP000799118"/>
    </source>
</evidence>
<proteinExistence type="predicted"/>